<keyword evidence="3" id="KW-1185">Reference proteome</keyword>
<dbReference type="InterPro" id="IPR036034">
    <property type="entry name" value="PDZ_sf"/>
</dbReference>
<dbReference type="Proteomes" id="UP000679126">
    <property type="component" value="Unassembled WGS sequence"/>
</dbReference>
<dbReference type="InterPro" id="IPR029045">
    <property type="entry name" value="ClpP/crotonase-like_dom_sf"/>
</dbReference>
<feature type="domain" description="Tail specific protease" evidence="1">
    <location>
        <begin position="512"/>
        <end position="722"/>
    </location>
</feature>
<protein>
    <recommendedName>
        <fullName evidence="1">Tail specific protease domain-containing protein</fullName>
    </recommendedName>
</protein>
<dbReference type="EMBL" id="JAGHKP010000001">
    <property type="protein sequence ID" value="MBO9151348.1"/>
    <property type="molecule type" value="Genomic_DNA"/>
</dbReference>
<dbReference type="Gene3D" id="3.30.750.44">
    <property type="match status" value="1"/>
</dbReference>
<evidence type="ECO:0000313" key="3">
    <source>
        <dbReference type="Proteomes" id="UP000679126"/>
    </source>
</evidence>
<dbReference type="RefSeq" id="WP_209143467.1">
    <property type="nucleotide sequence ID" value="NZ_JAGHKP010000001.1"/>
</dbReference>
<gene>
    <name evidence="2" type="ORF">J7I43_03955</name>
</gene>
<sequence length="745" mass="83282">MKYYLKRTIPLLGALAFVLTCCTRKENPFRIGFESERPATLPRNWTVIDEQNDYKIYSDSLTAHSGKRSLLLECRNNASQPALRFGRGFLRFPVDFKGSQVTLAGYIKTENVKNGFGGLLLWMEGEREWFLVKSTASEKIGGTGDWKRYEIKLPLKSGAREIYAGAFSTGSGKVWVDDLELLVDGKEPGAGGRIDLPPALKDTAFQQGSGVVIDSLSPRLQHDLVVLGKVWGFLKYYHPAVAAGQYNWDFELFRVLPGIVAAANKQERNAVLLKWLNGLKQVGANNKPAMKAPADARLLPELDWLTNYEELGEPLSAALEAVRRSSANERHFYLDWHVGGDAAFNESRYRFLGFPDDGYRLLALYRYWNIIQYYYPYRHLIGENWEDVLNRFIPAFVQTPSAEAYQFTAMKLIASIHDSHAFLTENTAGVDRFIGNYVVPAEVLFVEGKATVVSVPKDKENQPGGLLRGDVILAVNGHAVQEIQERLGPYISASNEPQRLFGIASRLLKGNDSTFNIRIMRDGNAVDVKLLSGARQFAYPAFDYRLHPGPWKVLPGNIGYIFPGTLKRDDIPQMMKELWSTKAIIIDIRCYPMEMIGDALCRYFTDKRVEFAKAYYASMEHPGLFEMRPAFSVGGYNKLPYLGKVVVLVNEFTESRAEYLTMALKAMPNATVIGGVTAGTDGDASEFYLPGGLKTRITGVGYCWPDGSETQRIGIIPDILVKRTLKGVRAGKDEQLDAALLFAGK</sequence>
<dbReference type="Gene3D" id="2.30.42.10">
    <property type="match status" value="1"/>
</dbReference>
<dbReference type="PANTHER" id="PTHR32060">
    <property type="entry name" value="TAIL-SPECIFIC PROTEASE"/>
    <property type="match status" value="1"/>
</dbReference>
<accession>A0ABS3Y9J2</accession>
<dbReference type="Gene3D" id="3.90.226.10">
    <property type="entry name" value="2-enoyl-CoA Hydratase, Chain A, domain 1"/>
    <property type="match status" value="1"/>
</dbReference>
<dbReference type="InterPro" id="IPR005151">
    <property type="entry name" value="Tail-specific_protease"/>
</dbReference>
<proteinExistence type="predicted"/>
<evidence type="ECO:0000259" key="1">
    <source>
        <dbReference type="SMART" id="SM00245"/>
    </source>
</evidence>
<reference evidence="3" key="1">
    <citation type="submission" date="2021-03" db="EMBL/GenBank/DDBJ databases">
        <title>Assistant Professor.</title>
        <authorList>
            <person name="Huq M.A."/>
        </authorList>
    </citation>
    <scope>NUCLEOTIDE SEQUENCE [LARGE SCALE GENOMIC DNA]</scope>
    <source>
        <strain evidence="3">MAH-28</strain>
    </source>
</reference>
<name>A0ABS3Y9J2_9BACT</name>
<dbReference type="SMART" id="SM00245">
    <property type="entry name" value="TSPc"/>
    <property type="match status" value="1"/>
</dbReference>
<dbReference type="CDD" id="cd07562">
    <property type="entry name" value="Peptidase_S41_TRI"/>
    <property type="match status" value="1"/>
</dbReference>
<dbReference type="Gene3D" id="2.60.120.260">
    <property type="entry name" value="Galactose-binding domain-like"/>
    <property type="match status" value="1"/>
</dbReference>
<comment type="caution">
    <text evidence="2">The sequence shown here is derived from an EMBL/GenBank/DDBJ whole genome shotgun (WGS) entry which is preliminary data.</text>
</comment>
<dbReference type="SUPFAM" id="SSF52096">
    <property type="entry name" value="ClpP/crotonase"/>
    <property type="match status" value="1"/>
</dbReference>
<dbReference type="PANTHER" id="PTHR32060:SF22">
    <property type="entry name" value="CARBOXYL-TERMINAL-PROCESSING PEPTIDASE 3, CHLOROPLASTIC"/>
    <property type="match status" value="1"/>
</dbReference>
<dbReference type="Pfam" id="PF03572">
    <property type="entry name" value="Peptidase_S41"/>
    <property type="match status" value="1"/>
</dbReference>
<organism evidence="2 3">
    <name type="scientific">Chitinophaga chungangae</name>
    <dbReference type="NCBI Taxonomy" id="2821488"/>
    <lineage>
        <taxon>Bacteria</taxon>
        <taxon>Pseudomonadati</taxon>
        <taxon>Bacteroidota</taxon>
        <taxon>Chitinophagia</taxon>
        <taxon>Chitinophagales</taxon>
        <taxon>Chitinophagaceae</taxon>
        <taxon>Chitinophaga</taxon>
    </lineage>
</organism>
<evidence type="ECO:0000313" key="2">
    <source>
        <dbReference type="EMBL" id="MBO9151348.1"/>
    </source>
</evidence>